<dbReference type="AlphaFoldDB" id="A0A7J2U6M9"/>
<dbReference type="InterPro" id="IPR050721">
    <property type="entry name" value="Trk_Ktr_HKT_K-transport"/>
</dbReference>
<dbReference type="SUPFAM" id="SSF51735">
    <property type="entry name" value="NAD(P)-binding Rossmann-fold domains"/>
    <property type="match status" value="1"/>
</dbReference>
<dbReference type="EMBL" id="DSEU01000070">
    <property type="protein sequence ID" value="HEM67943.1"/>
    <property type="molecule type" value="Genomic_DNA"/>
</dbReference>
<dbReference type="InterPro" id="IPR006037">
    <property type="entry name" value="RCK_C"/>
</dbReference>
<dbReference type="InterPro" id="IPR003148">
    <property type="entry name" value="RCK_N"/>
</dbReference>
<feature type="domain" description="RCK N-terminal" evidence="1">
    <location>
        <begin position="1"/>
        <end position="120"/>
    </location>
</feature>
<dbReference type="GO" id="GO:0006813">
    <property type="term" value="P:potassium ion transport"/>
    <property type="evidence" value="ECO:0007669"/>
    <property type="project" value="InterPro"/>
</dbReference>
<dbReference type="PANTHER" id="PTHR43833:SF9">
    <property type="entry name" value="POTASSIUM CHANNEL PROTEIN YUGO-RELATED"/>
    <property type="match status" value="1"/>
</dbReference>
<dbReference type="InterPro" id="IPR036291">
    <property type="entry name" value="NAD(P)-bd_dom_sf"/>
</dbReference>
<gene>
    <name evidence="3" type="ORF">ENO26_10340</name>
</gene>
<dbReference type="InterPro" id="IPR036721">
    <property type="entry name" value="RCK_C_sf"/>
</dbReference>
<dbReference type="PANTHER" id="PTHR43833">
    <property type="entry name" value="POTASSIUM CHANNEL PROTEIN 2-RELATED-RELATED"/>
    <property type="match status" value="1"/>
</dbReference>
<dbReference type="Gene3D" id="3.30.70.1450">
    <property type="entry name" value="Regulator of K+ conductance, C-terminal domain"/>
    <property type="match status" value="1"/>
</dbReference>
<dbReference type="PROSITE" id="PS51202">
    <property type="entry name" value="RCK_C"/>
    <property type="match status" value="1"/>
</dbReference>
<proteinExistence type="predicted"/>
<accession>A0A7J2U6M9</accession>
<dbReference type="Pfam" id="PF02254">
    <property type="entry name" value="TrkA_N"/>
    <property type="match status" value="1"/>
</dbReference>
<evidence type="ECO:0000259" key="1">
    <source>
        <dbReference type="PROSITE" id="PS51201"/>
    </source>
</evidence>
<organism evidence="3">
    <name type="scientific">Ignisphaera aggregans</name>
    <dbReference type="NCBI Taxonomy" id="334771"/>
    <lineage>
        <taxon>Archaea</taxon>
        <taxon>Thermoproteota</taxon>
        <taxon>Thermoprotei</taxon>
        <taxon>Desulfurococcales</taxon>
        <taxon>Desulfurococcaceae</taxon>
        <taxon>Ignisphaera</taxon>
    </lineage>
</organism>
<evidence type="ECO:0000313" key="3">
    <source>
        <dbReference type="EMBL" id="HEM67943.1"/>
    </source>
</evidence>
<feature type="domain" description="RCK C-terminal" evidence="2">
    <location>
        <begin position="132"/>
        <end position="211"/>
    </location>
</feature>
<protein>
    <submittedName>
        <fullName evidence="3">TrkA family potassium uptake protein</fullName>
    </submittedName>
</protein>
<name>A0A7J2U6M9_9CREN</name>
<dbReference type="PROSITE" id="PS51201">
    <property type="entry name" value="RCK_N"/>
    <property type="match status" value="1"/>
</dbReference>
<comment type="caution">
    <text evidence="3">The sequence shown here is derived from an EMBL/GenBank/DDBJ whole genome shotgun (WGS) entry which is preliminary data.</text>
</comment>
<dbReference type="GO" id="GO:0008324">
    <property type="term" value="F:monoatomic cation transmembrane transporter activity"/>
    <property type="evidence" value="ECO:0007669"/>
    <property type="project" value="InterPro"/>
</dbReference>
<evidence type="ECO:0000259" key="2">
    <source>
        <dbReference type="PROSITE" id="PS51202"/>
    </source>
</evidence>
<dbReference type="Gene3D" id="3.40.50.720">
    <property type="entry name" value="NAD(P)-binding Rossmann-like Domain"/>
    <property type="match status" value="1"/>
</dbReference>
<sequence>MKFLIVGNAKDVLELVYMLKKAPRDKHEFVVLTDSQEDVEAITREIDVPVFSGDLFDENLYLEAGLREIDVVIAMHENDMVNVFASMLAKEYKVPKVISVVGNKTIAKMLKGRGITEWVVERSNSICEKIENYILGFTWNEFGDNVLIVGSAENIPKLVERTVKELESEGIKVLAIIRDNTLLELKEDSVVKNNDIVMLFGSKGKVLEFLM</sequence>
<reference evidence="3" key="1">
    <citation type="journal article" date="2020" name="mSystems">
        <title>Genome- and Community-Level Interaction Insights into Carbon Utilization and Element Cycling Functions of Hydrothermarchaeota in Hydrothermal Sediment.</title>
        <authorList>
            <person name="Zhou Z."/>
            <person name="Liu Y."/>
            <person name="Xu W."/>
            <person name="Pan J."/>
            <person name="Luo Z.H."/>
            <person name="Li M."/>
        </authorList>
    </citation>
    <scope>NUCLEOTIDE SEQUENCE [LARGE SCALE GENOMIC DNA]</scope>
    <source>
        <strain evidence="3">SpSt-125</strain>
    </source>
</reference>